<sequence length="113" mass="12046">MVADHLGSALTMESARRSDKFIAALRGTTASRLAAAPDLFFARSSRSAVASNICSASKFLQLRVFRRLASETTIPYIDFQVLKGLLGDPLIAGQSPAFDPALVFAQTAMTALP</sequence>
<gene>
    <name evidence="1" type="ORF">DNR46_27920</name>
</gene>
<dbReference type="Proteomes" id="UP000275436">
    <property type="component" value="Unassembled WGS sequence"/>
</dbReference>
<name>A0A3M9X4F0_9HYPH</name>
<evidence type="ECO:0000313" key="2">
    <source>
        <dbReference type="Proteomes" id="UP000275436"/>
    </source>
</evidence>
<proteinExistence type="predicted"/>
<protein>
    <submittedName>
        <fullName evidence="1">Uncharacterized protein</fullName>
    </submittedName>
</protein>
<evidence type="ECO:0000313" key="1">
    <source>
        <dbReference type="EMBL" id="RNJ42592.1"/>
    </source>
</evidence>
<dbReference type="EMBL" id="QKOD01000010">
    <property type="protein sequence ID" value="RNJ42592.1"/>
    <property type="molecule type" value="Genomic_DNA"/>
</dbReference>
<reference evidence="1 2" key="1">
    <citation type="journal article" date="2018" name="Mol. Plant Microbe Interact.">
        <title>Taxonomically Different Co-Microsymbionts of a Relict Legume, Oxytropis popoviana, Have Complementary Sets of Symbiotic Genes and Together Increase the Efficiency of Plant Nodulation.</title>
        <authorList>
            <person name="Safronova V."/>
            <person name="Belimov A."/>
            <person name="Sazanova A."/>
            <person name="Chirak E."/>
            <person name="Verkhozina A."/>
            <person name="Kuznetsova I."/>
            <person name="Andronov E."/>
            <person name="Puhalsky J."/>
            <person name="Tikhonovich I."/>
        </authorList>
    </citation>
    <scope>NUCLEOTIDE SEQUENCE [LARGE SCALE GENOMIC DNA]</scope>
    <source>
        <strain evidence="1 2">Opo-235</strain>
    </source>
</reference>
<dbReference type="AlphaFoldDB" id="A0A3M9X4F0"/>
<organism evidence="1 2">
    <name type="scientific">Mesorhizobium japonicum</name>
    <dbReference type="NCBI Taxonomy" id="2066070"/>
    <lineage>
        <taxon>Bacteria</taxon>
        <taxon>Pseudomonadati</taxon>
        <taxon>Pseudomonadota</taxon>
        <taxon>Alphaproteobacteria</taxon>
        <taxon>Hyphomicrobiales</taxon>
        <taxon>Phyllobacteriaceae</taxon>
        <taxon>Mesorhizobium</taxon>
    </lineage>
</organism>
<accession>A0A3M9X4F0</accession>
<comment type="caution">
    <text evidence="1">The sequence shown here is derived from an EMBL/GenBank/DDBJ whole genome shotgun (WGS) entry which is preliminary data.</text>
</comment>